<dbReference type="Proteomes" id="UP000008909">
    <property type="component" value="Unassembled WGS sequence"/>
</dbReference>
<organism evidence="1 2">
    <name type="scientific">Clonorchis sinensis</name>
    <name type="common">Chinese liver fluke</name>
    <dbReference type="NCBI Taxonomy" id="79923"/>
    <lineage>
        <taxon>Eukaryota</taxon>
        <taxon>Metazoa</taxon>
        <taxon>Spiralia</taxon>
        <taxon>Lophotrochozoa</taxon>
        <taxon>Platyhelminthes</taxon>
        <taxon>Trematoda</taxon>
        <taxon>Digenea</taxon>
        <taxon>Opisthorchiida</taxon>
        <taxon>Opisthorchiata</taxon>
        <taxon>Opisthorchiidae</taxon>
        <taxon>Clonorchis</taxon>
    </lineage>
</organism>
<dbReference type="EMBL" id="DF143325">
    <property type="protein sequence ID" value="GAA52631.1"/>
    <property type="molecule type" value="Genomic_DNA"/>
</dbReference>
<reference key="2">
    <citation type="submission" date="2011-10" db="EMBL/GenBank/DDBJ databases">
        <title>The genome and transcriptome sequence of Clonorchis sinensis provide insights into the carcinogenic liver fluke.</title>
        <authorList>
            <person name="Wang X."/>
            <person name="Huang Y."/>
            <person name="Chen W."/>
            <person name="Liu H."/>
            <person name="Guo L."/>
            <person name="Chen Y."/>
            <person name="Luo F."/>
            <person name="Zhou W."/>
            <person name="Sun J."/>
            <person name="Mao Q."/>
            <person name="Liang P."/>
            <person name="Zhou C."/>
            <person name="Tian Y."/>
            <person name="Men J."/>
            <person name="Lv X."/>
            <person name="Huang L."/>
            <person name="Zhou J."/>
            <person name="Hu Y."/>
            <person name="Li R."/>
            <person name="Zhang F."/>
            <person name="Lei H."/>
            <person name="Li X."/>
            <person name="Hu X."/>
            <person name="Liang C."/>
            <person name="Xu J."/>
            <person name="Wu Z."/>
            <person name="Yu X."/>
        </authorList>
    </citation>
    <scope>NUCLEOTIDE SEQUENCE</scope>
    <source>
        <strain>Henan</strain>
    </source>
</reference>
<keyword evidence="2" id="KW-1185">Reference proteome</keyword>
<evidence type="ECO:0008006" key="3">
    <source>
        <dbReference type="Google" id="ProtNLM"/>
    </source>
</evidence>
<accession>G7YI48</accession>
<proteinExistence type="predicted"/>
<evidence type="ECO:0000313" key="1">
    <source>
        <dbReference type="EMBL" id="GAA52631.1"/>
    </source>
</evidence>
<sequence length="124" mass="13721">MDPLSPVLFTMTMDEALGLSILQLGYRSHYALLIDFVFADERDICVESQTHLKEKLEAAVVELGRAGKSINARKVICEDRKHRATAVSIESFCFAEEVIASASSTDTVTYLAAPFIFNGKGVYR</sequence>
<reference evidence="1" key="1">
    <citation type="journal article" date="2011" name="Genome Biol.">
        <title>The draft genome of the carcinogenic human liver fluke Clonorchis sinensis.</title>
        <authorList>
            <person name="Wang X."/>
            <person name="Chen W."/>
            <person name="Huang Y."/>
            <person name="Sun J."/>
            <person name="Men J."/>
            <person name="Liu H."/>
            <person name="Luo F."/>
            <person name="Guo L."/>
            <person name="Lv X."/>
            <person name="Deng C."/>
            <person name="Zhou C."/>
            <person name="Fan Y."/>
            <person name="Li X."/>
            <person name="Huang L."/>
            <person name="Hu Y."/>
            <person name="Liang C."/>
            <person name="Hu X."/>
            <person name="Xu J."/>
            <person name="Yu X."/>
        </authorList>
    </citation>
    <scope>NUCLEOTIDE SEQUENCE [LARGE SCALE GENOMIC DNA]</scope>
    <source>
        <strain evidence="1">Henan</strain>
    </source>
</reference>
<dbReference type="AlphaFoldDB" id="G7YI48"/>
<name>G7YI48_CLOSI</name>
<gene>
    <name evidence="1" type="ORF">CLF_108479</name>
</gene>
<evidence type="ECO:0000313" key="2">
    <source>
        <dbReference type="Proteomes" id="UP000008909"/>
    </source>
</evidence>
<protein>
    <recommendedName>
        <fullName evidence="3">Reverse transcriptase domain-containing protein</fullName>
    </recommendedName>
</protein>